<evidence type="ECO:0000313" key="4">
    <source>
        <dbReference type="Proteomes" id="UP000237271"/>
    </source>
</evidence>
<dbReference type="AlphaFoldDB" id="A0A2P4X9P0"/>
<feature type="region of interest" description="Disordered" evidence="2">
    <location>
        <begin position="195"/>
        <end position="242"/>
    </location>
</feature>
<feature type="compositionally biased region" description="Low complexity" evidence="2">
    <location>
        <begin position="142"/>
        <end position="154"/>
    </location>
</feature>
<feature type="compositionally biased region" description="Low complexity" evidence="2">
    <location>
        <begin position="215"/>
        <end position="232"/>
    </location>
</feature>
<accession>A0A2P4X9P0</accession>
<organism evidence="3 4">
    <name type="scientific">Phytophthora palmivora</name>
    <dbReference type="NCBI Taxonomy" id="4796"/>
    <lineage>
        <taxon>Eukaryota</taxon>
        <taxon>Sar</taxon>
        <taxon>Stramenopiles</taxon>
        <taxon>Oomycota</taxon>
        <taxon>Peronosporomycetes</taxon>
        <taxon>Peronosporales</taxon>
        <taxon>Peronosporaceae</taxon>
        <taxon>Phytophthora</taxon>
    </lineage>
</organism>
<feature type="coiled-coil region" evidence="1">
    <location>
        <begin position="275"/>
        <end position="302"/>
    </location>
</feature>
<comment type="caution">
    <text evidence="3">The sequence shown here is derived from an EMBL/GenBank/DDBJ whole genome shotgun (WGS) entry which is preliminary data.</text>
</comment>
<keyword evidence="4" id="KW-1185">Reference proteome</keyword>
<keyword evidence="1" id="KW-0175">Coiled coil</keyword>
<feature type="compositionally biased region" description="Basic residues" evidence="2">
    <location>
        <begin position="111"/>
        <end position="130"/>
    </location>
</feature>
<evidence type="ECO:0000256" key="2">
    <source>
        <dbReference type="SAM" id="MobiDB-lite"/>
    </source>
</evidence>
<feature type="compositionally biased region" description="Low complexity" evidence="2">
    <location>
        <begin position="92"/>
        <end position="102"/>
    </location>
</feature>
<gene>
    <name evidence="3" type="ORF">PHPALM_28623</name>
</gene>
<sequence>MSFSSSLWSMGGAVSAHMPYSFVAPPGMVFAAQGSTAQVDRNVSVQVTEAVLPRSPAEVGHDDFVMSESGRTNVRIDHRSRASRSHTHSRKPSPSESSSDSDSSAEERKQRSSKRSTRSSKRSSKSRRSPSRSIKSERTSRSGRTSRSRMSGASQVALYTMRTTQDLLSRTESNQAHLGQQVQQVFHAIQALAVRGSPPEGRKCSRSPKPKRPATEAPAPDPAARTPASPRTVDAARAEGAHTALESARVEFEERWQQREAKAEAEKVAWVADVQKTLSAQLEAFQQKIHFLEEARNRDQETI</sequence>
<proteinExistence type="predicted"/>
<dbReference type="OrthoDB" id="146092at2759"/>
<evidence type="ECO:0000313" key="3">
    <source>
        <dbReference type="EMBL" id="POM62248.1"/>
    </source>
</evidence>
<feature type="compositionally biased region" description="Basic residues" evidence="2">
    <location>
        <begin position="81"/>
        <end position="91"/>
    </location>
</feature>
<feature type="region of interest" description="Disordered" evidence="2">
    <location>
        <begin position="60"/>
        <end position="156"/>
    </location>
</feature>
<dbReference type="Proteomes" id="UP000237271">
    <property type="component" value="Unassembled WGS sequence"/>
</dbReference>
<dbReference type="EMBL" id="NCKW01015621">
    <property type="protein sequence ID" value="POM62248.1"/>
    <property type="molecule type" value="Genomic_DNA"/>
</dbReference>
<evidence type="ECO:0000256" key="1">
    <source>
        <dbReference type="SAM" id="Coils"/>
    </source>
</evidence>
<name>A0A2P4X9P0_9STRA</name>
<protein>
    <submittedName>
        <fullName evidence="3">Uncharacterized protein</fullName>
    </submittedName>
</protein>
<reference evidence="3 4" key="1">
    <citation type="journal article" date="2017" name="Genome Biol. Evol.">
        <title>Phytophthora megakarya and P. palmivora, closely related causal agents of cacao black pod rot, underwent increases in genome sizes and gene numbers by different mechanisms.</title>
        <authorList>
            <person name="Ali S.S."/>
            <person name="Shao J."/>
            <person name="Lary D.J."/>
            <person name="Kronmiller B."/>
            <person name="Shen D."/>
            <person name="Strem M.D."/>
            <person name="Amoako-Attah I."/>
            <person name="Akrofi A.Y."/>
            <person name="Begoude B.A."/>
            <person name="Ten Hoopen G.M."/>
            <person name="Coulibaly K."/>
            <person name="Kebe B.I."/>
            <person name="Melnick R.L."/>
            <person name="Guiltinan M.J."/>
            <person name="Tyler B.M."/>
            <person name="Meinhardt L.W."/>
            <person name="Bailey B.A."/>
        </authorList>
    </citation>
    <scope>NUCLEOTIDE SEQUENCE [LARGE SCALE GENOMIC DNA]</scope>
    <source>
        <strain evidence="4">sbr112.9</strain>
    </source>
</reference>